<dbReference type="AlphaFoldDB" id="A0A255GKU1"/>
<feature type="transmembrane region" description="Helical" evidence="1">
    <location>
        <begin position="90"/>
        <end position="110"/>
    </location>
</feature>
<keyword evidence="1" id="KW-0472">Membrane</keyword>
<keyword evidence="1" id="KW-1133">Transmembrane helix</keyword>
<reference evidence="2 3" key="1">
    <citation type="submission" date="2017-07" db="EMBL/GenBank/DDBJ databases">
        <title>Draft whole genome sequences of clinical Proprionibacteriaceae strains.</title>
        <authorList>
            <person name="Bernier A.-M."/>
            <person name="Bernard K."/>
            <person name="Domingo M.-C."/>
        </authorList>
    </citation>
    <scope>NUCLEOTIDE SEQUENCE [LARGE SCALE GENOMIC DNA]</scope>
    <source>
        <strain evidence="2 3">NML 030167</strain>
    </source>
</reference>
<evidence type="ECO:0000313" key="2">
    <source>
        <dbReference type="EMBL" id="OYO16435.1"/>
    </source>
</evidence>
<sequence length="312" mass="32640">MDLAIWIPLAMGVLFSMAPITNGGTSKPNEKQLAKYVRKMRLPLPAQLRGPVVERITRIEKAAVWCGALGSVVGLVLALLLRGLTGTDGASGAAVMVALLFGASLGGLVATARERSPLVPDAPRVARSSATTIADYETRGASRAFWLAPVAMLLGLAGAWLLWWVATSLGATDTPTAMTIATGSTVLLAIGWALLIPARRALIERPQWAHTDLELAWDDATRSTALAGLTGTGITAGMLAPFISLIAGVSLLVDGAVRAPAMDLTLWLGIGAFVLGLVCWAILLVPYLRGRSANPSLGLWRDRDFAGQAGPC</sequence>
<organism evidence="2 3">
    <name type="scientific">Enemella evansiae</name>
    <dbReference type="NCBI Taxonomy" id="2016499"/>
    <lineage>
        <taxon>Bacteria</taxon>
        <taxon>Bacillati</taxon>
        <taxon>Actinomycetota</taxon>
        <taxon>Actinomycetes</taxon>
        <taxon>Propionibacteriales</taxon>
        <taxon>Propionibacteriaceae</taxon>
        <taxon>Enemella</taxon>
    </lineage>
</organism>
<feature type="transmembrane region" description="Helical" evidence="1">
    <location>
        <begin position="225"/>
        <end position="252"/>
    </location>
</feature>
<keyword evidence="3" id="KW-1185">Reference proteome</keyword>
<gene>
    <name evidence="2" type="ORF">CGZ94_04440</name>
</gene>
<feature type="transmembrane region" description="Helical" evidence="1">
    <location>
        <begin position="144"/>
        <end position="165"/>
    </location>
</feature>
<dbReference type="Proteomes" id="UP000215896">
    <property type="component" value="Unassembled WGS sequence"/>
</dbReference>
<dbReference type="EMBL" id="NMVO01000003">
    <property type="protein sequence ID" value="OYO16435.1"/>
    <property type="molecule type" value="Genomic_DNA"/>
</dbReference>
<protein>
    <submittedName>
        <fullName evidence="2">Uncharacterized protein</fullName>
    </submittedName>
</protein>
<dbReference type="RefSeq" id="WP_094404878.1">
    <property type="nucleotide sequence ID" value="NZ_NMVO01000003.1"/>
</dbReference>
<name>A0A255GKU1_9ACTN</name>
<feature type="transmembrane region" description="Helical" evidence="1">
    <location>
        <begin position="62"/>
        <end position="84"/>
    </location>
</feature>
<accession>A0A255GKU1</accession>
<feature type="transmembrane region" description="Helical" evidence="1">
    <location>
        <begin position="6"/>
        <end position="25"/>
    </location>
</feature>
<feature type="transmembrane region" description="Helical" evidence="1">
    <location>
        <begin position="177"/>
        <end position="196"/>
    </location>
</feature>
<proteinExistence type="predicted"/>
<feature type="transmembrane region" description="Helical" evidence="1">
    <location>
        <begin position="264"/>
        <end position="288"/>
    </location>
</feature>
<dbReference type="OrthoDB" id="3732892at2"/>
<keyword evidence="1" id="KW-0812">Transmembrane</keyword>
<comment type="caution">
    <text evidence="2">The sequence shown here is derived from an EMBL/GenBank/DDBJ whole genome shotgun (WGS) entry which is preliminary data.</text>
</comment>
<evidence type="ECO:0000313" key="3">
    <source>
        <dbReference type="Proteomes" id="UP000215896"/>
    </source>
</evidence>
<evidence type="ECO:0000256" key="1">
    <source>
        <dbReference type="SAM" id="Phobius"/>
    </source>
</evidence>